<evidence type="ECO:0000313" key="3">
    <source>
        <dbReference type="EMBL" id="KAK7601213.1"/>
    </source>
</evidence>
<feature type="transmembrane region" description="Helical" evidence="2">
    <location>
        <begin position="43"/>
        <end position="63"/>
    </location>
</feature>
<proteinExistence type="inferred from homology"/>
<accession>A0AAN9TNJ6</accession>
<evidence type="ECO:0008006" key="5">
    <source>
        <dbReference type="Google" id="ProtNLM"/>
    </source>
</evidence>
<dbReference type="Pfam" id="PF06979">
    <property type="entry name" value="TMEM70"/>
    <property type="match status" value="1"/>
</dbReference>
<gene>
    <name evidence="3" type="ORF">V9T40_008654</name>
</gene>
<dbReference type="AlphaFoldDB" id="A0AAN9TNJ6"/>
<evidence type="ECO:0000256" key="1">
    <source>
        <dbReference type="ARBA" id="ARBA00005280"/>
    </source>
</evidence>
<dbReference type="GO" id="GO:0033615">
    <property type="term" value="P:mitochondrial proton-transporting ATP synthase complex assembly"/>
    <property type="evidence" value="ECO:0007669"/>
    <property type="project" value="TreeGrafter"/>
</dbReference>
<comment type="similarity">
    <text evidence="1">Belongs to the TMEM70 family.</text>
</comment>
<dbReference type="InterPro" id="IPR045325">
    <property type="entry name" value="TMEM70/TMEM186/TMEM223"/>
</dbReference>
<dbReference type="PANTHER" id="PTHR13281">
    <property type="entry name" value="TRANSMEMBRANE PROTEIN 70, MITOCHONDRIAL"/>
    <property type="match status" value="1"/>
</dbReference>
<sequence>MFKIIGYKFYMSAPIFELSKRSYSNQKVANLEKIYTGPIGKKIFMLKIMSLTTSLTAILLEIGLVTADVPTAAKIGWSFAGLFTFSTPFLGHIVLRKYVTEMYYDDTNDTYTAVMYTLFATKKYINFTVEDVKHLGVEILSTVRIKGRAMFFDPNHFTDVNHYKRLLGYDKPLNLDIDDLQEDLENLRKAKAEAANKKT</sequence>
<evidence type="ECO:0000313" key="4">
    <source>
        <dbReference type="Proteomes" id="UP001367676"/>
    </source>
</evidence>
<name>A0AAN9TNJ6_9HEMI</name>
<protein>
    <recommendedName>
        <fullName evidence="5">Transmembrane protein 70</fullName>
    </recommendedName>
</protein>
<evidence type="ECO:0000256" key="2">
    <source>
        <dbReference type="SAM" id="Phobius"/>
    </source>
</evidence>
<reference evidence="3 4" key="1">
    <citation type="submission" date="2024-03" db="EMBL/GenBank/DDBJ databases">
        <title>Adaptation during the transition from Ophiocordyceps entomopathogen to insect associate is accompanied by gene loss and intensified selection.</title>
        <authorList>
            <person name="Ward C.M."/>
            <person name="Onetto C.A."/>
            <person name="Borneman A.R."/>
        </authorList>
    </citation>
    <scope>NUCLEOTIDE SEQUENCE [LARGE SCALE GENOMIC DNA]</scope>
    <source>
        <strain evidence="3">AWRI1</strain>
        <tissue evidence="3">Single Adult Female</tissue>
    </source>
</reference>
<comment type="caution">
    <text evidence="3">The sequence shown here is derived from an EMBL/GenBank/DDBJ whole genome shotgun (WGS) entry which is preliminary data.</text>
</comment>
<keyword evidence="2" id="KW-1133">Transmembrane helix</keyword>
<dbReference type="PANTHER" id="PTHR13281:SF0">
    <property type="entry name" value="TRANSMEMBRANE PROTEIN 70, MITOCHONDRIAL"/>
    <property type="match status" value="1"/>
</dbReference>
<keyword evidence="4" id="KW-1185">Reference proteome</keyword>
<dbReference type="GO" id="GO:0031966">
    <property type="term" value="C:mitochondrial membrane"/>
    <property type="evidence" value="ECO:0007669"/>
    <property type="project" value="TreeGrafter"/>
</dbReference>
<keyword evidence="2" id="KW-0472">Membrane</keyword>
<dbReference type="InterPro" id="IPR009724">
    <property type="entry name" value="TMEM70"/>
</dbReference>
<dbReference type="EMBL" id="JBBCAQ010000010">
    <property type="protein sequence ID" value="KAK7601213.1"/>
    <property type="molecule type" value="Genomic_DNA"/>
</dbReference>
<organism evidence="3 4">
    <name type="scientific">Parthenolecanium corni</name>
    <dbReference type="NCBI Taxonomy" id="536013"/>
    <lineage>
        <taxon>Eukaryota</taxon>
        <taxon>Metazoa</taxon>
        <taxon>Ecdysozoa</taxon>
        <taxon>Arthropoda</taxon>
        <taxon>Hexapoda</taxon>
        <taxon>Insecta</taxon>
        <taxon>Pterygota</taxon>
        <taxon>Neoptera</taxon>
        <taxon>Paraneoptera</taxon>
        <taxon>Hemiptera</taxon>
        <taxon>Sternorrhyncha</taxon>
        <taxon>Coccoidea</taxon>
        <taxon>Coccidae</taxon>
        <taxon>Parthenolecanium</taxon>
    </lineage>
</organism>
<dbReference type="Proteomes" id="UP001367676">
    <property type="component" value="Unassembled WGS sequence"/>
</dbReference>
<feature type="transmembrane region" description="Helical" evidence="2">
    <location>
        <begin position="75"/>
        <end position="95"/>
    </location>
</feature>
<keyword evidence="2" id="KW-0812">Transmembrane</keyword>